<name>A0A1F7RPW1_9BACT</name>
<keyword evidence="2" id="KW-0812">Transmembrane</keyword>
<protein>
    <submittedName>
        <fullName evidence="3">Uncharacterized protein</fullName>
    </submittedName>
</protein>
<feature type="coiled-coil region" evidence="1">
    <location>
        <begin position="64"/>
        <end position="91"/>
    </location>
</feature>
<accession>A0A1F7RPW1</accession>
<reference evidence="3 4" key="1">
    <citation type="journal article" date="2016" name="Nat. Commun.">
        <title>Thousands of microbial genomes shed light on interconnected biogeochemical processes in an aquifer system.</title>
        <authorList>
            <person name="Anantharaman K."/>
            <person name="Brown C.T."/>
            <person name="Hug L.A."/>
            <person name="Sharon I."/>
            <person name="Castelle C.J."/>
            <person name="Probst A.J."/>
            <person name="Thomas B.C."/>
            <person name="Singh A."/>
            <person name="Wilkins M.J."/>
            <person name="Karaoz U."/>
            <person name="Brodie E.L."/>
            <person name="Williams K.H."/>
            <person name="Hubbard S.S."/>
            <person name="Banfield J.F."/>
        </authorList>
    </citation>
    <scope>NUCLEOTIDE SEQUENCE [LARGE SCALE GENOMIC DNA]</scope>
</reference>
<dbReference type="AlphaFoldDB" id="A0A1F7RPW1"/>
<dbReference type="Proteomes" id="UP000178797">
    <property type="component" value="Unassembled WGS sequence"/>
</dbReference>
<organism evidence="3 4">
    <name type="scientific">Candidatus Schekmanbacteria bacterium RBG_16_38_10</name>
    <dbReference type="NCBI Taxonomy" id="1817879"/>
    <lineage>
        <taxon>Bacteria</taxon>
        <taxon>Candidatus Schekmaniibacteriota</taxon>
    </lineage>
</organism>
<dbReference type="EMBL" id="MGDE01000220">
    <property type="protein sequence ID" value="OGL43563.1"/>
    <property type="molecule type" value="Genomic_DNA"/>
</dbReference>
<sequence length="121" mass="14000">MWHIIQRKVEAYYDSARGFTNRILADYKGTIRISCIVFIVLIAALLVKSIVSAHIRNNELTGRLDGIRARGNELTEKNELLKAECKAMQEDPIYIEQVLRRQNRAIVNELIITEDSFPQER</sequence>
<evidence type="ECO:0000313" key="3">
    <source>
        <dbReference type="EMBL" id="OGL43563.1"/>
    </source>
</evidence>
<keyword evidence="2" id="KW-1133">Transmembrane helix</keyword>
<keyword evidence="2" id="KW-0472">Membrane</keyword>
<evidence type="ECO:0000313" key="4">
    <source>
        <dbReference type="Proteomes" id="UP000178797"/>
    </source>
</evidence>
<gene>
    <name evidence="3" type="ORF">A2W05_10885</name>
</gene>
<keyword evidence="1" id="KW-0175">Coiled coil</keyword>
<proteinExistence type="predicted"/>
<comment type="caution">
    <text evidence="3">The sequence shown here is derived from an EMBL/GenBank/DDBJ whole genome shotgun (WGS) entry which is preliminary data.</text>
</comment>
<evidence type="ECO:0000256" key="2">
    <source>
        <dbReference type="SAM" id="Phobius"/>
    </source>
</evidence>
<evidence type="ECO:0000256" key="1">
    <source>
        <dbReference type="SAM" id="Coils"/>
    </source>
</evidence>
<feature type="transmembrane region" description="Helical" evidence="2">
    <location>
        <begin position="29"/>
        <end position="47"/>
    </location>
</feature>